<dbReference type="InterPro" id="IPR029063">
    <property type="entry name" value="SAM-dependent_MTases_sf"/>
</dbReference>
<dbReference type="Pfam" id="PF08100">
    <property type="entry name" value="Dimerisation"/>
    <property type="match status" value="1"/>
</dbReference>
<keyword evidence="2" id="KW-0808">Transferase</keyword>
<comment type="function">
    <text evidence="4">Catalyzes the transfer of a methyl group onto N-acetylserotonin, producing melatonin (N-acetyl-5-methoxytryptamine).</text>
</comment>
<dbReference type="SUPFAM" id="SSF46785">
    <property type="entry name" value="Winged helix' DNA-binding domain"/>
    <property type="match status" value="1"/>
</dbReference>
<reference evidence="11" key="1">
    <citation type="submission" date="2021-01" db="UniProtKB">
        <authorList>
            <consortium name="EnsemblMetazoa"/>
        </authorList>
    </citation>
    <scope>IDENTIFICATION</scope>
</reference>
<evidence type="ECO:0000256" key="8">
    <source>
        <dbReference type="PIRSR" id="PIRSR005739-1"/>
    </source>
</evidence>
<dbReference type="PIRSF" id="PIRSF005739">
    <property type="entry name" value="O-mtase"/>
    <property type="match status" value="1"/>
</dbReference>
<accession>A0A7M5XBT5</accession>
<dbReference type="InterPro" id="IPR012967">
    <property type="entry name" value="COMT_dimerisation"/>
</dbReference>
<dbReference type="Gene3D" id="1.10.10.10">
    <property type="entry name" value="Winged helix-like DNA-binding domain superfamily/Winged helix DNA-binding domain"/>
    <property type="match status" value="1"/>
</dbReference>
<keyword evidence="12" id="KW-1185">Reference proteome</keyword>
<feature type="domain" description="O-methyltransferase dimerisation" evidence="10">
    <location>
        <begin position="26"/>
        <end position="104"/>
    </location>
</feature>
<evidence type="ECO:0000313" key="11">
    <source>
        <dbReference type="EnsemblMetazoa" id="CLYHEMP021021.1"/>
    </source>
</evidence>
<sequence length="364" mass="40671">MFSTKKAMLTEDEIKSGVPQILDLNMAFFTQQCLYTMVKLRIPDVIGAETLSVKEICQRLGDNVEQDLLFRQMRLLAEVGIFVETASEDGENQYCYSLALQGKLLQTGVEGQPSMACGVHHWSEQPVWKAWSMLPEITSGQAKGESPFKRANKKEIFTYYKEHPESAEHFNEFMSFFSDGELRGILNDFDWSVFNGKQICDIGGCYGAVMKVVKEKFPDITTINFDLPEVIEKAESIPGVQMVTGDMFDSSTIPSCNVVFMKHILHDWDDEDCIKIMKSLHKALPSDGKVVICDAILPKPGVTNPIAKSQKALDMLMAIIGGRERNQDQWRAIFEASGWKIDSVLPMTSGGPLTGIITTSNCKV</sequence>
<evidence type="ECO:0000259" key="9">
    <source>
        <dbReference type="Pfam" id="PF00891"/>
    </source>
</evidence>
<dbReference type="PANTHER" id="PTHR43712">
    <property type="entry name" value="PUTATIVE (AFU_ORTHOLOGUE AFUA_4G14580)-RELATED"/>
    <property type="match status" value="1"/>
</dbReference>
<name>A0A7M5XBT5_9CNID</name>
<evidence type="ECO:0000256" key="2">
    <source>
        <dbReference type="ARBA" id="ARBA00022679"/>
    </source>
</evidence>
<evidence type="ECO:0000256" key="1">
    <source>
        <dbReference type="ARBA" id="ARBA00022603"/>
    </source>
</evidence>
<dbReference type="EnsemblMetazoa" id="CLYHEMT021021.1">
    <property type="protein sequence ID" value="CLYHEMP021021.1"/>
    <property type="gene ID" value="CLYHEMG021021"/>
</dbReference>
<dbReference type="Proteomes" id="UP000594262">
    <property type="component" value="Unplaced"/>
</dbReference>
<dbReference type="InterPro" id="IPR036388">
    <property type="entry name" value="WH-like_DNA-bd_sf"/>
</dbReference>
<dbReference type="EC" id="2.1.1.4" evidence="5"/>
<dbReference type="GeneID" id="136802428"/>
<dbReference type="InterPro" id="IPR036390">
    <property type="entry name" value="WH_DNA-bd_sf"/>
</dbReference>
<dbReference type="GO" id="GO:0017096">
    <property type="term" value="F:acetylserotonin O-methyltransferase activity"/>
    <property type="evidence" value="ECO:0007669"/>
    <property type="project" value="UniProtKB-EC"/>
</dbReference>
<proteinExistence type="predicted"/>
<organism evidence="11 12">
    <name type="scientific">Clytia hemisphaerica</name>
    <dbReference type="NCBI Taxonomy" id="252671"/>
    <lineage>
        <taxon>Eukaryota</taxon>
        <taxon>Metazoa</taxon>
        <taxon>Cnidaria</taxon>
        <taxon>Hydrozoa</taxon>
        <taxon>Hydroidolina</taxon>
        <taxon>Leptothecata</taxon>
        <taxon>Obeliida</taxon>
        <taxon>Clytiidae</taxon>
        <taxon>Clytia</taxon>
    </lineage>
</organism>
<dbReference type="GO" id="GO:0046983">
    <property type="term" value="F:protein dimerization activity"/>
    <property type="evidence" value="ECO:0007669"/>
    <property type="project" value="InterPro"/>
</dbReference>
<keyword evidence="3" id="KW-0949">S-adenosyl-L-methionine</keyword>
<feature type="active site" description="Proton acceptor" evidence="8">
    <location>
        <position position="266"/>
    </location>
</feature>
<feature type="domain" description="O-methyltransferase C-terminal" evidence="9">
    <location>
        <begin position="142"/>
        <end position="339"/>
    </location>
</feature>
<dbReference type="GO" id="GO:0032259">
    <property type="term" value="P:methylation"/>
    <property type="evidence" value="ECO:0007669"/>
    <property type="project" value="UniProtKB-KW"/>
</dbReference>
<dbReference type="PROSITE" id="PS51683">
    <property type="entry name" value="SAM_OMT_II"/>
    <property type="match status" value="1"/>
</dbReference>
<dbReference type="SUPFAM" id="SSF53335">
    <property type="entry name" value="S-adenosyl-L-methionine-dependent methyltransferases"/>
    <property type="match status" value="1"/>
</dbReference>
<dbReference type="Gene3D" id="3.40.50.150">
    <property type="entry name" value="Vaccinia Virus protein VP39"/>
    <property type="match status" value="1"/>
</dbReference>
<dbReference type="PANTHER" id="PTHR43712:SF2">
    <property type="entry name" value="O-METHYLTRANSFERASE CICE"/>
    <property type="match status" value="1"/>
</dbReference>
<evidence type="ECO:0000259" key="10">
    <source>
        <dbReference type="Pfam" id="PF08100"/>
    </source>
</evidence>
<keyword evidence="1" id="KW-0489">Methyltransferase</keyword>
<evidence type="ECO:0000256" key="5">
    <source>
        <dbReference type="ARBA" id="ARBA00039116"/>
    </source>
</evidence>
<dbReference type="InterPro" id="IPR001077">
    <property type="entry name" value="COMT_C"/>
</dbReference>
<protein>
    <recommendedName>
        <fullName evidence="6">Acetylserotonin O-methyltransferase</fullName>
        <ecNumber evidence="5">2.1.1.4</ecNumber>
    </recommendedName>
    <alternativeName>
        <fullName evidence="7">Hydroxyindole O-methyltransferase</fullName>
    </alternativeName>
</protein>
<dbReference type="OrthoDB" id="1606438at2759"/>
<evidence type="ECO:0000256" key="7">
    <source>
        <dbReference type="ARBA" id="ARBA00043054"/>
    </source>
</evidence>
<evidence type="ECO:0000256" key="4">
    <source>
        <dbReference type="ARBA" id="ARBA00037645"/>
    </source>
</evidence>
<dbReference type="RefSeq" id="XP_066915260.1">
    <property type="nucleotide sequence ID" value="XM_067059159.1"/>
</dbReference>
<evidence type="ECO:0000256" key="3">
    <source>
        <dbReference type="ARBA" id="ARBA00022691"/>
    </source>
</evidence>
<evidence type="ECO:0000313" key="12">
    <source>
        <dbReference type="Proteomes" id="UP000594262"/>
    </source>
</evidence>
<evidence type="ECO:0000256" key="6">
    <source>
        <dbReference type="ARBA" id="ARBA00040730"/>
    </source>
</evidence>
<dbReference type="AlphaFoldDB" id="A0A7M5XBT5"/>
<dbReference type="Pfam" id="PF00891">
    <property type="entry name" value="Methyltransf_2"/>
    <property type="match status" value="1"/>
</dbReference>
<dbReference type="InterPro" id="IPR016461">
    <property type="entry name" value="COMT-like"/>
</dbReference>